<comment type="caution">
    <text evidence="1">The sequence shown here is derived from an EMBL/GenBank/DDBJ whole genome shotgun (WGS) entry which is preliminary data.</text>
</comment>
<protein>
    <recommendedName>
        <fullName evidence="3">Lipoprotein</fullName>
    </recommendedName>
</protein>
<dbReference type="Proteomes" id="UP001524435">
    <property type="component" value="Unassembled WGS sequence"/>
</dbReference>
<keyword evidence="2" id="KW-1185">Reference proteome</keyword>
<evidence type="ECO:0000313" key="1">
    <source>
        <dbReference type="EMBL" id="MCQ5121844.1"/>
    </source>
</evidence>
<sequence length="149" mass="16625">MKKNFFLIAVLCLFGCRRALCDGETIDEKQLLAAINGRAANEQQTLYYEVSLDRKSALAKLSLEADEVAAIALYESMLVQDPSFIAVITWKKESERETLAKHINVYCQKVQEEKKITLKGKVYACGSQDVVIVAPDCGKIKKAIEAYDS</sequence>
<dbReference type="EMBL" id="JANGCH010000007">
    <property type="protein sequence ID" value="MCQ5121844.1"/>
    <property type="molecule type" value="Genomic_DNA"/>
</dbReference>
<accession>A0ABT1SKV3</accession>
<name>A0ABT1SKV3_9FIRM</name>
<reference evidence="1 2" key="1">
    <citation type="submission" date="2022-06" db="EMBL/GenBank/DDBJ databases">
        <title>Isolation of gut microbiota from human fecal samples.</title>
        <authorList>
            <person name="Pamer E.G."/>
            <person name="Barat B."/>
            <person name="Waligurski E."/>
            <person name="Medina S."/>
            <person name="Paddock L."/>
            <person name="Mostad J."/>
        </authorList>
    </citation>
    <scope>NUCLEOTIDE SEQUENCE [LARGE SCALE GENOMIC DNA]</scope>
    <source>
        <strain evidence="1 2">DFI.6.1</strain>
    </source>
</reference>
<evidence type="ECO:0008006" key="3">
    <source>
        <dbReference type="Google" id="ProtNLM"/>
    </source>
</evidence>
<proteinExistence type="predicted"/>
<dbReference type="RefSeq" id="WP_178200279.1">
    <property type="nucleotide sequence ID" value="NZ_CALVCM010000013.1"/>
</dbReference>
<evidence type="ECO:0000313" key="2">
    <source>
        <dbReference type="Proteomes" id="UP001524435"/>
    </source>
</evidence>
<organism evidence="1 2">
    <name type="scientific">Massilicoli timonensis</name>
    <dbReference type="NCBI Taxonomy" id="2015901"/>
    <lineage>
        <taxon>Bacteria</taxon>
        <taxon>Bacillati</taxon>
        <taxon>Bacillota</taxon>
        <taxon>Erysipelotrichia</taxon>
        <taxon>Erysipelotrichales</taxon>
        <taxon>Erysipelotrichaceae</taxon>
        <taxon>Massilicoli</taxon>
    </lineage>
</organism>
<gene>
    <name evidence="1" type="ORF">NE663_06160</name>
</gene>